<dbReference type="STRING" id="1440762.Y882_11485"/>
<dbReference type="AlphaFoldDB" id="A0A0G9H0N8"/>
<dbReference type="PATRIC" id="fig|1440762.4.peg.1797"/>
<evidence type="ECO:0000313" key="1">
    <source>
        <dbReference type="EMBL" id="KLD63390.1"/>
    </source>
</evidence>
<dbReference type="SUPFAM" id="SSF53474">
    <property type="entry name" value="alpha/beta-Hydrolases"/>
    <property type="match status" value="1"/>
</dbReference>
<evidence type="ECO:0008006" key="3">
    <source>
        <dbReference type="Google" id="ProtNLM"/>
    </source>
</evidence>
<proteinExistence type="predicted"/>
<reference evidence="1 2" key="1">
    <citation type="journal article" date="2015" name="Antonie Van Leeuwenhoek">
        <title>A phylogenomic and molecular marker based taxonomic framework for the order Xanthomonadales: proposal to transfer the families Algiphilaceae and Solimonadaceae to the order Nevskiales ord. nov. and to create a new family within the order Xanthomonadales, the family Rhodanobacteraceae fam. nov., containing the genus Rhodanobacter and its closest relatives.</title>
        <authorList>
            <person name="Naushad S."/>
            <person name="Adeolu M."/>
            <person name="Wong S."/>
            <person name="Sohail M."/>
            <person name="Schellhorn H.E."/>
            <person name="Gupta R.S."/>
        </authorList>
    </citation>
    <scope>NUCLEOTIDE SEQUENCE [LARGE SCALE GENOMIC DNA]</scope>
    <source>
        <strain evidence="1 2">DSM 16301</strain>
    </source>
</reference>
<dbReference type="Gene3D" id="3.40.50.1820">
    <property type="entry name" value="alpha/beta hydrolase"/>
    <property type="match status" value="1"/>
</dbReference>
<dbReference type="EMBL" id="JPLA01000028">
    <property type="protein sequence ID" value="KLD63390.1"/>
    <property type="molecule type" value="Genomic_DNA"/>
</dbReference>
<protein>
    <recommendedName>
        <fullName evidence="3">Phospholipase/carboxylesterase/thioesterase domain-containing protein</fullName>
    </recommendedName>
</protein>
<comment type="caution">
    <text evidence="1">The sequence shown here is derived from an EMBL/GenBank/DDBJ whole genome shotgun (WGS) entry which is preliminary data.</text>
</comment>
<sequence length="337" mass="36345">MAGVAFAASASDVSQGVIDQVVFTQYGSASSSPELMRRLVTPLNAWRLQQHAASAGTAIVDQAIDLTRERFALYVPPQAPPDGYALLVFVPPWNEARVPGEWTSILDRHGMIFVTAANIGNDTSLLDRRDPVALLAAVNVMARYRVNPQRVYIGGFSGGSRVALRLALGYPDLFHGALLEAGSDPVGRAVPLPPQALLEQFQTGTRIVYFTGQQDPARMDVDRQSRHSLHDWCIDDVDLRTIPATGHDLAGATALDRALTSLETHHPPDANRLDACRAQIASELEQALGTVEAALARNDIATAQRDLDELDQRFGGLAAPRSVELAARLLQAAPPSH</sequence>
<accession>A0A0G9H0N8</accession>
<name>A0A0G9H0N8_9GAMM</name>
<evidence type="ECO:0000313" key="2">
    <source>
        <dbReference type="Proteomes" id="UP000035481"/>
    </source>
</evidence>
<gene>
    <name evidence="1" type="ORF">Y882_11485</name>
</gene>
<dbReference type="InterPro" id="IPR029058">
    <property type="entry name" value="AB_hydrolase_fold"/>
</dbReference>
<organism evidence="1 2">
    <name type="scientific">Dyella japonica DSM 16301</name>
    <dbReference type="NCBI Taxonomy" id="1440762"/>
    <lineage>
        <taxon>Bacteria</taxon>
        <taxon>Pseudomonadati</taxon>
        <taxon>Pseudomonadota</taxon>
        <taxon>Gammaproteobacteria</taxon>
        <taxon>Lysobacterales</taxon>
        <taxon>Rhodanobacteraceae</taxon>
        <taxon>Dyella</taxon>
    </lineage>
</organism>
<dbReference type="Proteomes" id="UP000035481">
    <property type="component" value="Unassembled WGS sequence"/>
</dbReference>